<dbReference type="GO" id="GO:0003677">
    <property type="term" value="F:DNA binding"/>
    <property type="evidence" value="ECO:0007669"/>
    <property type="project" value="UniProtKB-KW"/>
</dbReference>
<dbReference type="GO" id="GO:0046982">
    <property type="term" value="F:protein heterodimerization activity"/>
    <property type="evidence" value="ECO:0007669"/>
    <property type="project" value="InterPro"/>
</dbReference>
<evidence type="ECO:0000256" key="7">
    <source>
        <dbReference type="ARBA" id="ARBA00023125"/>
    </source>
</evidence>
<reference evidence="12" key="1">
    <citation type="journal article" date="2023" name="Mol. Phylogenet. Evol.">
        <title>Genome-scale phylogeny and comparative genomics of the fungal order Sordariales.</title>
        <authorList>
            <person name="Hensen N."/>
            <person name="Bonometti L."/>
            <person name="Westerberg I."/>
            <person name="Brannstrom I.O."/>
            <person name="Guillou S."/>
            <person name="Cros-Aarteil S."/>
            <person name="Calhoun S."/>
            <person name="Haridas S."/>
            <person name="Kuo A."/>
            <person name="Mondo S."/>
            <person name="Pangilinan J."/>
            <person name="Riley R."/>
            <person name="LaButti K."/>
            <person name="Andreopoulos B."/>
            <person name="Lipzen A."/>
            <person name="Chen C."/>
            <person name="Yan M."/>
            <person name="Daum C."/>
            <person name="Ng V."/>
            <person name="Clum A."/>
            <person name="Steindorff A."/>
            <person name="Ohm R.A."/>
            <person name="Martin F."/>
            <person name="Silar P."/>
            <person name="Natvig D.O."/>
            <person name="Lalanne C."/>
            <person name="Gautier V."/>
            <person name="Ament-Velasquez S.L."/>
            <person name="Kruys A."/>
            <person name="Hutchinson M.I."/>
            <person name="Powell A.J."/>
            <person name="Barry K."/>
            <person name="Miller A.N."/>
            <person name="Grigoriev I.V."/>
            <person name="Debuchy R."/>
            <person name="Gladieux P."/>
            <person name="Hiltunen Thoren M."/>
            <person name="Johannesson H."/>
        </authorList>
    </citation>
    <scope>NUCLEOTIDE SEQUENCE</scope>
    <source>
        <strain evidence="12">PSN324</strain>
    </source>
</reference>
<dbReference type="SUPFAM" id="SSF47113">
    <property type="entry name" value="Histone-fold"/>
    <property type="match status" value="1"/>
</dbReference>
<dbReference type="GO" id="GO:0000786">
    <property type="term" value="C:nucleosome"/>
    <property type="evidence" value="ECO:0007669"/>
    <property type="project" value="UniProtKB-KW"/>
</dbReference>
<sequence>MPPTITSRGGPSRGGPSGLHGGRQRVASFARPSVGGKSSLGGKAGAKRHRKVVKDSILGITKPAIRRLARRGGVKRISATIYEETRTALKAYLDRIVRDVVTYTDYCNRKTVTVNDVIFALRRIGRPIYGFDPETHSATMTKKRTGAAQESQDLDE</sequence>
<keyword evidence="7 10" id="KW-0238">DNA-binding</keyword>
<dbReference type="PANTHER" id="PTHR10484">
    <property type="entry name" value="HISTONE H4"/>
    <property type="match status" value="1"/>
</dbReference>
<proteinExistence type="inferred from homology"/>
<evidence type="ECO:0000256" key="4">
    <source>
        <dbReference type="ARBA" id="ARBA00006564"/>
    </source>
</evidence>
<evidence type="ECO:0000256" key="11">
    <source>
        <dbReference type="SAM" id="MobiDB-lite"/>
    </source>
</evidence>
<evidence type="ECO:0000256" key="3">
    <source>
        <dbReference type="ARBA" id="ARBA00004286"/>
    </source>
</evidence>
<comment type="subcellular location">
    <subcellularLocation>
        <location evidence="3">Chromosome</location>
    </subcellularLocation>
    <subcellularLocation>
        <location evidence="2">Nucleus</location>
    </subcellularLocation>
</comment>
<dbReference type="AlphaFoldDB" id="A0AAV9I2P9"/>
<keyword evidence="8 10" id="KW-0539">Nucleus</keyword>
<comment type="similarity">
    <text evidence="4 10">Belongs to the histone H4 family.</text>
</comment>
<evidence type="ECO:0000256" key="5">
    <source>
        <dbReference type="ARBA" id="ARBA00011538"/>
    </source>
</evidence>
<dbReference type="InterPro" id="IPR009072">
    <property type="entry name" value="Histone-fold"/>
</dbReference>
<dbReference type="EMBL" id="MU864933">
    <property type="protein sequence ID" value="KAK4466164.1"/>
    <property type="molecule type" value="Genomic_DNA"/>
</dbReference>
<evidence type="ECO:0000256" key="1">
    <source>
        <dbReference type="ARBA" id="ARBA00002001"/>
    </source>
</evidence>
<protein>
    <recommendedName>
        <fullName evidence="10">Histone H4</fullName>
    </recommendedName>
</protein>
<dbReference type="GO" id="GO:0005634">
    <property type="term" value="C:nucleus"/>
    <property type="evidence" value="ECO:0007669"/>
    <property type="project" value="UniProtKB-SubCell"/>
</dbReference>
<gene>
    <name evidence="12" type="ORF">QBC42DRAFT_247786</name>
</gene>
<evidence type="ECO:0000256" key="8">
    <source>
        <dbReference type="ARBA" id="ARBA00023242"/>
    </source>
</evidence>
<evidence type="ECO:0000256" key="6">
    <source>
        <dbReference type="ARBA" id="ARBA00022454"/>
    </source>
</evidence>
<dbReference type="SMART" id="SM00417">
    <property type="entry name" value="H4"/>
    <property type="match status" value="1"/>
</dbReference>
<evidence type="ECO:0000256" key="10">
    <source>
        <dbReference type="RuleBase" id="RU000528"/>
    </source>
</evidence>
<organism evidence="12 13">
    <name type="scientific">Cladorrhinum samala</name>
    <dbReference type="NCBI Taxonomy" id="585594"/>
    <lineage>
        <taxon>Eukaryota</taxon>
        <taxon>Fungi</taxon>
        <taxon>Dikarya</taxon>
        <taxon>Ascomycota</taxon>
        <taxon>Pezizomycotina</taxon>
        <taxon>Sordariomycetes</taxon>
        <taxon>Sordariomycetidae</taxon>
        <taxon>Sordariales</taxon>
        <taxon>Podosporaceae</taxon>
        <taxon>Cladorrhinum</taxon>
    </lineage>
</organism>
<feature type="region of interest" description="Disordered" evidence="11">
    <location>
        <begin position="1"/>
        <end position="23"/>
    </location>
</feature>
<accession>A0AAV9I2P9</accession>
<evidence type="ECO:0000313" key="12">
    <source>
        <dbReference type="EMBL" id="KAK4466164.1"/>
    </source>
</evidence>
<comment type="subunit">
    <text evidence="5 10">The nucleosome is a histone octamer containing two molecules each of H2A, H2B, H3 and H4 assembled in one H3-H4 heterotetramer and two H2A-H2B heterodimers. The octamer wraps approximately 147 bp of DNA.</text>
</comment>
<comment type="function">
    <text evidence="1 10">Core component of nucleosome. Nucleosomes wrap and compact DNA into chromatin, limiting DNA accessibility to the cellular machineries which require DNA as a template. Histones thereby play a central role in transcription regulation, DNA repair, DNA replication and chromosomal stability. DNA accessibility is regulated via a complex set of post-translational modifications of histones, also called histone code, and nucleosome remodeling.</text>
</comment>
<evidence type="ECO:0000256" key="9">
    <source>
        <dbReference type="ARBA" id="ARBA00023269"/>
    </source>
</evidence>
<feature type="compositionally biased region" description="Gly residues" evidence="11">
    <location>
        <begin position="11"/>
        <end position="21"/>
    </location>
</feature>
<dbReference type="PROSITE" id="PS00047">
    <property type="entry name" value="HISTONE_H4"/>
    <property type="match status" value="1"/>
</dbReference>
<name>A0AAV9I2P9_9PEZI</name>
<dbReference type="Gene3D" id="1.10.20.10">
    <property type="entry name" value="Histone, subunit A"/>
    <property type="match status" value="1"/>
</dbReference>
<keyword evidence="13" id="KW-1185">Reference proteome</keyword>
<keyword evidence="6 10" id="KW-0158">Chromosome</keyword>
<dbReference type="FunFam" id="1.10.20.10:FF:000012">
    <property type="entry name" value="Histone H4"/>
    <property type="match status" value="1"/>
</dbReference>
<dbReference type="PRINTS" id="PR00623">
    <property type="entry name" value="HISTONEH4"/>
</dbReference>
<evidence type="ECO:0000313" key="13">
    <source>
        <dbReference type="Proteomes" id="UP001321749"/>
    </source>
</evidence>
<dbReference type="InterPro" id="IPR019809">
    <property type="entry name" value="Histone_H4_CS"/>
</dbReference>
<dbReference type="InterPro" id="IPR001951">
    <property type="entry name" value="Histone_H4"/>
</dbReference>
<dbReference type="CDD" id="cd22912">
    <property type="entry name" value="HFD_H4"/>
    <property type="match status" value="1"/>
</dbReference>
<reference evidence="12" key="2">
    <citation type="submission" date="2023-06" db="EMBL/GenBank/DDBJ databases">
        <authorList>
            <consortium name="Lawrence Berkeley National Laboratory"/>
            <person name="Mondo S.J."/>
            <person name="Hensen N."/>
            <person name="Bonometti L."/>
            <person name="Westerberg I."/>
            <person name="Brannstrom I.O."/>
            <person name="Guillou S."/>
            <person name="Cros-Aarteil S."/>
            <person name="Calhoun S."/>
            <person name="Haridas S."/>
            <person name="Kuo A."/>
            <person name="Pangilinan J."/>
            <person name="Riley R."/>
            <person name="Labutti K."/>
            <person name="Andreopoulos B."/>
            <person name="Lipzen A."/>
            <person name="Chen C."/>
            <person name="Yanf M."/>
            <person name="Daum C."/>
            <person name="Ng V."/>
            <person name="Clum A."/>
            <person name="Steindorff A."/>
            <person name="Ohm R."/>
            <person name="Martin F."/>
            <person name="Silar P."/>
            <person name="Natvig D."/>
            <person name="Lalanne C."/>
            <person name="Gautier V."/>
            <person name="Ament-Velasquez S.L."/>
            <person name="Kruys A."/>
            <person name="Hutchinson M.I."/>
            <person name="Powell A.J."/>
            <person name="Barry K."/>
            <person name="Miller A.N."/>
            <person name="Grigoriev I.V."/>
            <person name="Debuchy R."/>
            <person name="Gladieux P."/>
            <person name="Thoren M.H."/>
            <person name="Johannesson H."/>
        </authorList>
    </citation>
    <scope>NUCLEOTIDE SEQUENCE</scope>
    <source>
        <strain evidence="12">PSN324</strain>
    </source>
</reference>
<comment type="caution">
    <text evidence="12">The sequence shown here is derived from an EMBL/GenBank/DDBJ whole genome shotgun (WGS) entry which is preliminary data.</text>
</comment>
<keyword evidence="9 10" id="KW-0544">Nucleosome core</keyword>
<dbReference type="Proteomes" id="UP001321749">
    <property type="component" value="Unassembled WGS sequence"/>
</dbReference>
<dbReference type="GO" id="GO:0030527">
    <property type="term" value="F:structural constituent of chromatin"/>
    <property type="evidence" value="ECO:0007669"/>
    <property type="project" value="InterPro"/>
</dbReference>
<feature type="region of interest" description="Disordered" evidence="11">
    <location>
        <begin position="134"/>
        <end position="156"/>
    </location>
</feature>
<evidence type="ECO:0000256" key="2">
    <source>
        <dbReference type="ARBA" id="ARBA00004123"/>
    </source>
</evidence>